<proteinExistence type="predicted"/>
<accession>A0A9P0E7I3</accession>
<name>A0A9P0E7I3_NEZVI</name>
<dbReference type="AlphaFoldDB" id="A0A9P0E7I3"/>
<keyword evidence="2" id="KW-0812">Transmembrane</keyword>
<keyword evidence="2" id="KW-0472">Membrane</keyword>
<dbReference type="OrthoDB" id="6621952at2759"/>
<evidence type="ECO:0000256" key="1">
    <source>
        <dbReference type="SAM" id="Coils"/>
    </source>
</evidence>
<evidence type="ECO:0000313" key="3">
    <source>
        <dbReference type="EMBL" id="CAH1391313.1"/>
    </source>
</evidence>
<feature type="transmembrane region" description="Helical" evidence="2">
    <location>
        <begin position="76"/>
        <end position="102"/>
    </location>
</feature>
<sequence>MLPTDKVGDLVEKSSVESDDLTEKFIDNSYYYLTQFSLLYLKMDKKHRLLSTIQFLVYYAIIGFHLTLLIRTSFALLSINFIIFVHNTHIALLTILVATVVVDFQRHRSAFLHLHRMIATDFYDYHEPELEAVSKNREDMLRQRRRLAVVPVSSCIASGAALVLANVLDRLGTFDFNKTDDLVSEDLPYGFGVYPYNTKDGPGYYISSLLQVMHAVVLASPIGMSGWTYIVLTQNITLQLKILTASIESLEERAKHMCERVMNSAYSYYNVVNAFNITV</sequence>
<feature type="transmembrane region" description="Helical" evidence="2">
    <location>
        <begin position="49"/>
        <end position="70"/>
    </location>
</feature>
<feature type="transmembrane region" description="Helical" evidence="2">
    <location>
        <begin position="147"/>
        <end position="168"/>
    </location>
</feature>
<keyword evidence="2" id="KW-1133">Transmembrane helix</keyword>
<protein>
    <recommendedName>
        <fullName evidence="5">Odorant receptor</fullName>
    </recommendedName>
</protein>
<evidence type="ECO:0000256" key="2">
    <source>
        <dbReference type="SAM" id="Phobius"/>
    </source>
</evidence>
<dbReference type="EMBL" id="OV725077">
    <property type="protein sequence ID" value="CAH1391313.1"/>
    <property type="molecule type" value="Genomic_DNA"/>
</dbReference>
<keyword evidence="1" id="KW-0175">Coiled coil</keyword>
<evidence type="ECO:0000313" key="4">
    <source>
        <dbReference type="Proteomes" id="UP001152798"/>
    </source>
</evidence>
<organism evidence="3 4">
    <name type="scientific">Nezara viridula</name>
    <name type="common">Southern green stink bug</name>
    <name type="synonym">Cimex viridulus</name>
    <dbReference type="NCBI Taxonomy" id="85310"/>
    <lineage>
        <taxon>Eukaryota</taxon>
        <taxon>Metazoa</taxon>
        <taxon>Ecdysozoa</taxon>
        <taxon>Arthropoda</taxon>
        <taxon>Hexapoda</taxon>
        <taxon>Insecta</taxon>
        <taxon>Pterygota</taxon>
        <taxon>Neoptera</taxon>
        <taxon>Paraneoptera</taxon>
        <taxon>Hemiptera</taxon>
        <taxon>Heteroptera</taxon>
        <taxon>Panheteroptera</taxon>
        <taxon>Pentatomomorpha</taxon>
        <taxon>Pentatomoidea</taxon>
        <taxon>Pentatomidae</taxon>
        <taxon>Pentatominae</taxon>
        <taxon>Nezara</taxon>
    </lineage>
</organism>
<evidence type="ECO:0008006" key="5">
    <source>
        <dbReference type="Google" id="ProtNLM"/>
    </source>
</evidence>
<keyword evidence="4" id="KW-1185">Reference proteome</keyword>
<feature type="transmembrane region" description="Helical" evidence="2">
    <location>
        <begin position="212"/>
        <end position="232"/>
    </location>
</feature>
<reference evidence="3" key="1">
    <citation type="submission" date="2022-01" db="EMBL/GenBank/DDBJ databases">
        <authorList>
            <person name="King R."/>
        </authorList>
    </citation>
    <scope>NUCLEOTIDE SEQUENCE</scope>
</reference>
<gene>
    <name evidence="3" type="ORF">NEZAVI_LOCUS2355</name>
</gene>
<dbReference type="Proteomes" id="UP001152798">
    <property type="component" value="Chromosome 1"/>
</dbReference>
<feature type="coiled-coil region" evidence="1">
    <location>
        <begin position="233"/>
        <end position="260"/>
    </location>
</feature>